<comment type="function">
    <text evidence="2 17">Catalyzes the conversion of D-ribulose 5-phosphate to formate and 3,4-dihydroxy-2-butanone 4-phosphate.</text>
</comment>
<feature type="binding site" evidence="17">
    <location>
        <position position="271"/>
    </location>
    <ligand>
        <name>GTP</name>
        <dbReference type="ChEBI" id="CHEBI:37565"/>
    </ligand>
</feature>
<feature type="binding site" evidence="17">
    <location>
        <position position="315"/>
    </location>
    <ligand>
        <name>GTP</name>
        <dbReference type="ChEBI" id="CHEBI:37565"/>
    </ligand>
</feature>
<dbReference type="SUPFAM" id="SSF55821">
    <property type="entry name" value="YrdC/RibB"/>
    <property type="match status" value="1"/>
</dbReference>
<evidence type="ECO:0000259" key="18">
    <source>
        <dbReference type="Pfam" id="PF00925"/>
    </source>
</evidence>
<feature type="active site" description="Proton acceptor; for GTP cyclohydrolase activity" evidence="17">
    <location>
        <position position="327"/>
    </location>
</feature>
<dbReference type="NCBIfam" id="NF001591">
    <property type="entry name" value="PRK00393.1"/>
    <property type="match status" value="1"/>
</dbReference>
<dbReference type="PANTHER" id="PTHR21327">
    <property type="entry name" value="GTP CYCLOHYDROLASE II-RELATED"/>
    <property type="match status" value="1"/>
</dbReference>
<evidence type="ECO:0000256" key="5">
    <source>
        <dbReference type="ARBA" id="ARBA00005520"/>
    </source>
</evidence>
<dbReference type="PANTHER" id="PTHR21327:SF18">
    <property type="entry name" value="3,4-DIHYDROXY-2-BUTANONE 4-PHOSPHATE SYNTHASE"/>
    <property type="match status" value="1"/>
</dbReference>
<dbReference type="InterPro" id="IPR032677">
    <property type="entry name" value="GTP_cyclohydro_II"/>
</dbReference>
<dbReference type="EC" id="4.1.99.12" evidence="17"/>
<feature type="binding site" evidence="17">
    <location>
        <position position="350"/>
    </location>
    <ligand>
        <name>GTP</name>
        <dbReference type="ChEBI" id="CHEBI:37565"/>
    </ligand>
</feature>
<keyword evidence="6 17" id="KW-0686">Riboflavin biosynthesis</keyword>
<feature type="binding site" evidence="17">
    <location>
        <position position="266"/>
    </location>
    <ligand>
        <name>Zn(2+)</name>
        <dbReference type="ChEBI" id="CHEBI:29105"/>
        <note>catalytic</note>
    </ligand>
</feature>
<feature type="binding site" evidence="17">
    <location>
        <position position="162"/>
    </location>
    <ligand>
        <name>D-ribulose 5-phosphate</name>
        <dbReference type="ChEBI" id="CHEBI:58121"/>
    </ligand>
</feature>
<comment type="pathway">
    <text evidence="3 17">Cofactor biosynthesis; riboflavin biosynthesis; 5-amino-6-(D-ribitylamino)uracil from GTP: step 1/4.</text>
</comment>
<evidence type="ECO:0000256" key="1">
    <source>
        <dbReference type="ARBA" id="ARBA00000141"/>
    </source>
</evidence>
<keyword evidence="11 17" id="KW-0460">Magnesium</keyword>
<evidence type="ECO:0000256" key="9">
    <source>
        <dbReference type="ARBA" id="ARBA00022801"/>
    </source>
</evidence>
<dbReference type="InterPro" id="IPR016299">
    <property type="entry name" value="Riboflavin_synth_RibBA"/>
</dbReference>
<keyword evidence="9 17" id="KW-0378">Hydrolase</keyword>
<dbReference type="InterPro" id="IPR036144">
    <property type="entry name" value="RibA-like_sf"/>
</dbReference>
<evidence type="ECO:0000256" key="4">
    <source>
        <dbReference type="ARBA" id="ARBA00004904"/>
    </source>
</evidence>
<evidence type="ECO:0000256" key="7">
    <source>
        <dbReference type="ARBA" id="ARBA00022723"/>
    </source>
</evidence>
<dbReference type="Gene3D" id="3.40.50.10990">
    <property type="entry name" value="GTP cyclohydrolase II"/>
    <property type="match status" value="1"/>
</dbReference>
<comment type="cofactor">
    <cofactor evidence="17">
        <name>Mg(2+)</name>
        <dbReference type="ChEBI" id="CHEBI:18420"/>
    </cofactor>
    <cofactor evidence="17">
        <name>Mn(2+)</name>
        <dbReference type="ChEBI" id="CHEBI:29035"/>
    </cofactor>
    <text evidence="17">Binds 2 divalent metal cations per subunit. Magnesium or manganese.</text>
</comment>
<evidence type="ECO:0000256" key="13">
    <source>
        <dbReference type="ARBA" id="ARBA00023211"/>
    </source>
</evidence>
<feature type="binding site" evidence="17">
    <location>
        <position position="27"/>
    </location>
    <ligand>
        <name>Mg(2+)</name>
        <dbReference type="ChEBI" id="CHEBI:18420"/>
        <label>1</label>
    </ligand>
</feature>
<feature type="binding site" evidence="17">
    <location>
        <begin position="26"/>
        <end position="27"/>
    </location>
    <ligand>
        <name>D-ribulose 5-phosphate</name>
        <dbReference type="ChEBI" id="CHEBI:58121"/>
    </ligand>
</feature>
<feature type="binding site" evidence="17">
    <location>
        <position position="27"/>
    </location>
    <ligand>
        <name>Mg(2+)</name>
        <dbReference type="ChEBI" id="CHEBI:18420"/>
        <label>2</label>
    </ligand>
</feature>
<evidence type="ECO:0000256" key="3">
    <source>
        <dbReference type="ARBA" id="ARBA00004853"/>
    </source>
</evidence>
<feature type="binding site" evidence="17">
    <location>
        <begin position="293"/>
        <end position="295"/>
    </location>
    <ligand>
        <name>GTP</name>
        <dbReference type="ChEBI" id="CHEBI:37565"/>
    </ligand>
</feature>
<feature type="site" description="Essential for DHBP synthase activity" evidence="17">
    <location>
        <position position="162"/>
    </location>
</feature>
<dbReference type="CDD" id="cd00641">
    <property type="entry name" value="GTP_cyclohydro2"/>
    <property type="match status" value="1"/>
</dbReference>
<dbReference type="InterPro" id="IPR000422">
    <property type="entry name" value="DHBP_synthase_RibB"/>
</dbReference>
<dbReference type="HAMAP" id="MF_00179">
    <property type="entry name" value="RibA"/>
    <property type="match status" value="1"/>
</dbReference>
<feature type="binding site" evidence="17">
    <location>
        <begin position="138"/>
        <end position="142"/>
    </location>
    <ligand>
        <name>D-ribulose 5-phosphate</name>
        <dbReference type="ChEBI" id="CHEBI:58121"/>
    </ligand>
</feature>
<comment type="catalytic activity">
    <reaction evidence="16 17">
        <text>GTP + 4 H2O = 2,5-diamino-6-hydroxy-4-(5-phosphoribosylamino)-pyrimidine + formate + 2 phosphate + 3 H(+)</text>
        <dbReference type="Rhea" id="RHEA:23704"/>
        <dbReference type="ChEBI" id="CHEBI:15377"/>
        <dbReference type="ChEBI" id="CHEBI:15378"/>
        <dbReference type="ChEBI" id="CHEBI:15740"/>
        <dbReference type="ChEBI" id="CHEBI:37565"/>
        <dbReference type="ChEBI" id="CHEBI:43474"/>
        <dbReference type="ChEBI" id="CHEBI:58614"/>
        <dbReference type="EC" id="3.5.4.25"/>
    </reaction>
</comment>
<dbReference type="InterPro" id="IPR000926">
    <property type="entry name" value="RibA"/>
</dbReference>
<dbReference type="EMBL" id="JAGIKZ010000003">
    <property type="protein sequence ID" value="MBP2240363.1"/>
    <property type="molecule type" value="Genomic_DNA"/>
</dbReference>
<comment type="pathway">
    <text evidence="4 17">Cofactor biosynthesis; riboflavin biosynthesis; 2-hydroxy-3-oxobutyl phosphate from D-ribulose 5-phosphate: step 1/1.</text>
</comment>
<dbReference type="Proteomes" id="UP001519293">
    <property type="component" value="Unassembled WGS sequence"/>
</dbReference>
<evidence type="ECO:0000256" key="2">
    <source>
        <dbReference type="ARBA" id="ARBA00002284"/>
    </source>
</evidence>
<feature type="region of interest" description="DHBP synthase" evidence="17">
    <location>
        <begin position="1"/>
        <end position="199"/>
    </location>
</feature>
<dbReference type="HAMAP" id="MF_00180">
    <property type="entry name" value="RibB"/>
    <property type="match status" value="1"/>
</dbReference>
<dbReference type="EC" id="3.5.4.25" evidence="17"/>
<feature type="binding site" evidence="17">
    <location>
        <position position="355"/>
    </location>
    <ligand>
        <name>GTP</name>
        <dbReference type="ChEBI" id="CHEBI:37565"/>
    </ligand>
</feature>
<dbReference type="NCBIfam" id="TIGR00506">
    <property type="entry name" value="ribB"/>
    <property type="match status" value="1"/>
</dbReference>
<evidence type="ECO:0000313" key="19">
    <source>
        <dbReference type="EMBL" id="MBP2240363.1"/>
    </source>
</evidence>
<comment type="function">
    <text evidence="17">Catalyzes the conversion of GTP to 2,5-diamino-6-ribosylamino-4(3H)-pyrimidinone 5'-phosphate (DARP), formate and pyrophosphate.</text>
</comment>
<feature type="binding site" evidence="17">
    <location>
        <position position="255"/>
    </location>
    <ligand>
        <name>Zn(2+)</name>
        <dbReference type="ChEBI" id="CHEBI:29105"/>
        <note>catalytic</note>
    </ligand>
</feature>
<dbReference type="SUPFAM" id="SSF142695">
    <property type="entry name" value="RibA-like"/>
    <property type="match status" value="1"/>
</dbReference>
<feature type="site" description="Essential for DHBP synthase activity" evidence="17">
    <location>
        <position position="124"/>
    </location>
</feature>
<keyword evidence="12 17" id="KW-0342">GTP-binding</keyword>
<keyword evidence="7 17" id="KW-0479">Metal-binding</keyword>
<feature type="active site" description="Nucleophile; for GTP cyclohydrolase activity" evidence="17">
    <location>
        <position position="329"/>
    </location>
</feature>
<accession>A0ABS4RBU5</accession>
<dbReference type="PIRSF" id="PIRSF001259">
    <property type="entry name" value="RibA"/>
    <property type="match status" value="1"/>
</dbReference>
<feature type="domain" description="GTP cyclohydrolase II" evidence="18">
    <location>
        <begin position="205"/>
        <end position="371"/>
    </location>
</feature>
<dbReference type="NCBIfam" id="TIGR00505">
    <property type="entry name" value="ribA"/>
    <property type="match status" value="1"/>
</dbReference>
<name>A0ABS4RBU5_9BACI</name>
<keyword evidence="15 17" id="KW-0511">Multifunctional enzyme</keyword>
<feature type="binding site" evidence="17">
    <location>
        <begin position="250"/>
        <end position="254"/>
    </location>
    <ligand>
        <name>GTP</name>
        <dbReference type="ChEBI" id="CHEBI:37565"/>
    </ligand>
</feature>
<protein>
    <recommendedName>
        <fullName evidence="17">Riboflavin biosynthesis protein RibBA</fullName>
    </recommendedName>
    <domain>
        <recommendedName>
            <fullName evidence="17">3,4-dihydroxy-2-butanone 4-phosphate synthase</fullName>
            <shortName evidence="17">DHBP synthase</shortName>
            <ecNumber evidence="17">4.1.99.12</ecNumber>
        </recommendedName>
    </domain>
    <domain>
        <recommendedName>
            <fullName evidence="17">GTP cyclohydrolase-2</fullName>
            <ecNumber evidence="17">3.5.4.25</ecNumber>
        </recommendedName>
        <alternativeName>
            <fullName evidence="17">GTP cyclohydrolase II</fullName>
        </alternativeName>
    </domain>
</protein>
<feature type="binding site" evidence="17">
    <location>
        <position position="268"/>
    </location>
    <ligand>
        <name>Zn(2+)</name>
        <dbReference type="ChEBI" id="CHEBI:29105"/>
        <note>catalytic</note>
    </ligand>
</feature>
<comment type="cofactor">
    <cofactor evidence="17">
        <name>Zn(2+)</name>
        <dbReference type="ChEBI" id="CHEBI:29105"/>
    </cofactor>
    <text evidence="17">Binds 1 zinc ion per subunit.</text>
</comment>
<comment type="catalytic activity">
    <reaction evidence="1 17">
        <text>D-ribulose 5-phosphate = (2S)-2-hydroxy-3-oxobutyl phosphate + formate + H(+)</text>
        <dbReference type="Rhea" id="RHEA:18457"/>
        <dbReference type="ChEBI" id="CHEBI:15378"/>
        <dbReference type="ChEBI" id="CHEBI:15740"/>
        <dbReference type="ChEBI" id="CHEBI:58121"/>
        <dbReference type="ChEBI" id="CHEBI:58830"/>
        <dbReference type="EC" id="4.1.99.12"/>
    </reaction>
</comment>
<dbReference type="Pfam" id="PF00926">
    <property type="entry name" value="DHBP_synthase"/>
    <property type="match status" value="1"/>
</dbReference>
<gene>
    <name evidence="17" type="primary">ribBA</name>
    <name evidence="19" type="ORF">J2Z40_000918</name>
</gene>
<organism evidence="19 20">
    <name type="scientific">Cytobacillus eiseniae</name>
    <dbReference type="NCBI Taxonomy" id="762947"/>
    <lineage>
        <taxon>Bacteria</taxon>
        <taxon>Bacillati</taxon>
        <taxon>Bacillota</taxon>
        <taxon>Bacilli</taxon>
        <taxon>Bacillales</taxon>
        <taxon>Bacillaceae</taxon>
        <taxon>Cytobacillus</taxon>
    </lineage>
</organism>
<sequence length="397" mass="44232">MFHKIEEAIEDLKAGKVIIVCDDNDRENEGDFVGLGEFATPEMINFMAKEGRGLICVPITESIAERLALQPMVEVNTDSHGTAFTVSIDHEDTTTGISAFERALTVQKILEEDSLPSDFKKPGHIFPLIAKEGGVLRRAGHTEAAIDLARLADSKFAGVICEIMKDDGTMARVDDLKEVADKFDLKMITVKDLIEYRLEHDSLVEREVEIQLPTEFGDFRAVGFTSKSDGKEHVALVKGDIREEEPILIRVHSECLTGDVFGSNRCDCGPQLHAALAQIEEEGRGILLYMRQEGRGIGLINKLKAYRLQEEGFDTVEANHKLGFKADLRDYGIGAQILRNLGVKKMRLLTNNPRKITGLAGYGLEVVDRVPLQITAKKENEQYLKTKQEKLGHLLIF</sequence>
<feature type="region of interest" description="GTP cyclohydrolase II" evidence="17">
    <location>
        <begin position="200"/>
        <end position="397"/>
    </location>
</feature>
<evidence type="ECO:0000256" key="15">
    <source>
        <dbReference type="ARBA" id="ARBA00023268"/>
    </source>
</evidence>
<keyword evidence="14 17" id="KW-0456">Lyase</keyword>
<keyword evidence="8 17" id="KW-0547">Nucleotide-binding</keyword>
<evidence type="ECO:0000256" key="11">
    <source>
        <dbReference type="ARBA" id="ARBA00022842"/>
    </source>
</evidence>
<reference evidence="19 20" key="1">
    <citation type="submission" date="2021-03" db="EMBL/GenBank/DDBJ databases">
        <title>Genomic Encyclopedia of Type Strains, Phase IV (KMG-IV): sequencing the most valuable type-strain genomes for metagenomic binning, comparative biology and taxonomic classification.</title>
        <authorList>
            <person name="Goeker M."/>
        </authorList>
    </citation>
    <scope>NUCLEOTIDE SEQUENCE [LARGE SCALE GENOMIC DNA]</scope>
    <source>
        <strain evidence="19 20">DSM 26675</strain>
    </source>
</reference>
<evidence type="ECO:0000256" key="10">
    <source>
        <dbReference type="ARBA" id="ARBA00022833"/>
    </source>
</evidence>
<keyword evidence="20" id="KW-1185">Reference proteome</keyword>
<dbReference type="GO" id="GO:0008686">
    <property type="term" value="F:3,4-dihydroxy-2-butanone-4-phosphate synthase activity"/>
    <property type="evidence" value="ECO:0007669"/>
    <property type="project" value="UniProtKB-EC"/>
</dbReference>
<evidence type="ECO:0000256" key="6">
    <source>
        <dbReference type="ARBA" id="ARBA00022619"/>
    </source>
</evidence>
<dbReference type="HAMAP" id="MF_01283">
    <property type="entry name" value="RibBA"/>
    <property type="match status" value="1"/>
</dbReference>
<evidence type="ECO:0000256" key="14">
    <source>
        <dbReference type="ARBA" id="ARBA00023239"/>
    </source>
</evidence>
<comment type="similarity">
    <text evidence="17">In the C-terminal section; belongs to the GTP cyclohydrolase II family.</text>
</comment>
<feature type="binding site" evidence="17">
    <location>
        <position position="141"/>
    </location>
    <ligand>
        <name>Mg(2+)</name>
        <dbReference type="ChEBI" id="CHEBI:18420"/>
        <label>2</label>
    </ligand>
</feature>
<evidence type="ECO:0000313" key="20">
    <source>
        <dbReference type="Proteomes" id="UP001519293"/>
    </source>
</evidence>
<evidence type="ECO:0000256" key="12">
    <source>
        <dbReference type="ARBA" id="ARBA00023134"/>
    </source>
</evidence>
<keyword evidence="13 17" id="KW-0464">Manganese</keyword>
<dbReference type="RefSeq" id="WP_066397536.1">
    <property type="nucleotide sequence ID" value="NZ_JAGIKZ010000003.1"/>
</dbReference>
<dbReference type="GO" id="GO:0003935">
    <property type="term" value="F:GTP cyclohydrolase II activity"/>
    <property type="evidence" value="ECO:0007669"/>
    <property type="project" value="UniProtKB-EC"/>
</dbReference>
<dbReference type="InterPro" id="IPR017945">
    <property type="entry name" value="DHBP_synth_RibB-like_a/b_dom"/>
</dbReference>
<proteinExistence type="inferred from homology"/>
<keyword evidence="10 17" id="KW-0862">Zinc</keyword>
<dbReference type="Gene3D" id="3.90.870.10">
    <property type="entry name" value="DHBP synthase"/>
    <property type="match status" value="1"/>
</dbReference>
<comment type="caution">
    <text evidence="19">The sequence shown here is derived from an EMBL/GenBank/DDBJ whole genome shotgun (WGS) entry which is preliminary data.</text>
</comment>
<feature type="binding site" evidence="17">
    <location>
        <position position="31"/>
    </location>
    <ligand>
        <name>D-ribulose 5-phosphate</name>
        <dbReference type="ChEBI" id="CHEBI:58121"/>
    </ligand>
</feature>
<evidence type="ECO:0000256" key="8">
    <source>
        <dbReference type="ARBA" id="ARBA00022741"/>
    </source>
</evidence>
<evidence type="ECO:0000256" key="16">
    <source>
        <dbReference type="ARBA" id="ARBA00049295"/>
    </source>
</evidence>
<dbReference type="NCBIfam" id="NF006803">
    <property type="entry name" value="PRK09311.1"/>
    <property type="match status" value="1"/>
</dbReference>
<comment type="similarity">
    <text evidence="5 17">In the N-terminal section; belongs to the DHBP synthase family.</text>
</comment>
<dbReference type="Pfam" id="PF00925">
    <property type="entry name" value="GTP_cyclohydro2"/>
    <property type="match status" value="1"/>
</dbReference>
<evidence type="ECO:0000256" key="17">
    <source>
        <dbReference type="HAMAP-Rule" id="MF_01283"/>
    </source>
</evidence>